<accession>A0ABQ9G929</accession>
<dbReference type="Proteomes" id="UP001159363">
    <property type="component" value="Chromosome 14"/>
</dbReference>
<feature type="compositionally biased region" description="Basic residues" evidence="1">
    <location>
        <begin position="11"/>
        <end position="32"/>
    </location>
</feature>
<feature type="compositionally biased region" description="Basic and acidic residues" evidence="1">
    <location>
        <begin position="33"/>
        <end position="45"/>
    </location>
</feature>
<gene>
    <name evidence="2" type="ORF">PR048_031343</name>
</gene>
<keyword evidence="3" id="KW-1185">Reference proteome</keyword>
<dbReference type="EMBL" id="JARBHB010000015">
    <property type="protein sequence ID" value="KAJ8867541.1"/>
    <property type="molecule type" value="Genomic_DNA"/>
</dbReference>
<evidence type="ECO:0000313" key="2">
    <source>
        <dbReference type="EMBL" id="KAJ8867541.1"/>
    </source>
</evidence>
<protein>
    <submittedName>
        <fullName evidence="2">Uncharacterized protein</fullName>
    </submittedName>
</protein>
<feature type="region of interest" description="Disordered" evidence="1">
    <location>
        <begin position="1"/>
        <end position="61"/>
    </location>
</feature>
<sequence length="550" mass="61022">MVLSTEDLVKSRRRRRRAGPLKNRRQKKKRAHMSMEQRRNERAEENVDPLENPPTSGIVLHDSRMGNLGAIPLKIEPGFPRWEVSSLTTSFTAAPYHLRGVVCLELFCTFEAEKCGSDKGDSATLIKCAIATKRKALCCTGLVHQDEPGSIPGWVTGFLQVGIVPDSAVGRRVFSGISRFPRPFIPVPLHIHISNPHRLSRPRCKELPNSLLLLKKSVRVRTLLWEVSRFLSVSPVSPPPPHPVARTRFFSPGMSPAMGRRVSRRPFRAGIDKAIRETLVSASREPGRSSTPRSSDFTANSLYRRCTANKKKDDGADEVITTYYCNINISLFDLSPIISHVGTVPEDAANRRVFSGLSRFPPAAPYSPRFTLYRLIIVIPIIAHRIVGNIDVVCVGSGKNLCDWPLVAICGARSARERVWYSFGSSELQRETKGPARKGGSHPGSNYLECRAARAVIEWSSARALCRANFSHLPAITASNPFRAPPPFFSPQSFPPLLWSVFPIALLEVHLPLAQILLMSSGGDVVVQRRLPTWKTAAWIGIWTSGPETQ</sequence>
<organism evidence="2 3">
    <name type="scientific">Dryococelus australis</name>
    <dbReference type="NCBI Taxonomy" id="614101"/>
    <lineage>
        <taxon>Eukaryota</taxon>
        <taxon>Metazoa</taxon>
        <taxon>Ecdysozoa</taxon>
        <taxon>Arthropoda</taxon>
        <taxon>Hexapoda</taxon>
        <taxon>Insecta</taxon>
        <taxon>Pterygota</taxon>
        <taxon>Neoptera</taxon>
        <taxon>Polyneoptera</taxon>
        <taxon>Phasmatodea</taxon>
        <taxon>Verophasmatodea</taxon>
        <taxon>Anareolatae</taxon>
        <taxon>Phasmatidae</taxon>
        <taxon>Eurycanthinae</taxon>
        <taxon>Dryococelus</taxon>
    </lineage>
</organism>
<evidence type="ECO:0000313" key="3">
    <source>
        <dbReference type="Proteomes" id="UP001159363"/>
    </source>
</evidence>
<name>A0ABQ9G929_9NEOP</name>
<comment type="caution">
    <text evidence="2">The sequence shown here is derived from an EMBL/GenBank/DDBJ whole genome shotgun (WGS) entry which is preliminary data.</text>
</comment>
<proteinExistence type="predicted"/>
<reference evidence="2 3" key="1">
    <citation type="submission" date="2023-02" db="EMBL/GenBank/DDBJ databases">
        <title>LHISI_Scaffold_Assembly.</title>
        <authorList>
            <person name="Stuart O.P."/>
            <person name="Cleave R."/>
            <person name="Magrath M.J.L."/>
            <person name="Mikheyev A.S."/>
        </authorList>
    </citation>
    <scope>NUCLEOTIDE SEQUENCE [LARGE SCALE GENOMIC DNA]</scope>
    <source>
        <strain evidence="2">Daus_M_001</strain>
        <tissue evidence="2">Leg muscle</tissue>
    </source>
</reference>
<evidence type="ECO:0000256" key="1">
    <source>
        <dbReference type="SAM" id="MobiDB-lite"/>
    </source>
</evidence>